<name>A0A915DWV8_9BILA</name>
<dbReference type="PANTHER" id="PTHR24243:SF208">
    <property type="entry name" value="PYROKININ-1 RECEPTOR"/>
    <property type="match status" value="1"/>
</dbReference>
<keyword evidence="7" id="KW-0807">Transducer</keyword>
<evidence type="ECO:0000256" key="6">
    <source>
        <dbReference type="ARBA" id="ARBA00023170"/>
    </source>
</evidence>
<comment type="subcellular location">
    <subcellularLocation>
        <location evidence="1">Membrane</location>
        <topology evidence="1">Multi-pass membrane protein</topology>
    </subcellularLocation>
</comment>
<evidence type="ECO:0000256" key="2">
    <source>
        <dbReference type="ARBA" id="ARBA00022692"/>
    </source>
</evidence>
<evidence type="ECO:0000256" key="4">
    <source>
        <dbReference type="ARBA" id="ARBA00023040"/>
    </source>
</evidence>
<evidence type="ECO:0000259" key="9">
    <source>
        <dbReference type="PROSITE" id="PS50262"/>
    </source>
</evidence>
<feature type="transmembrane region" description="Helical" evidence="8">
    <location>
        <begin position="149"/>
        <end position="173"/>
    </location>
</feature>
<feature type="transmembrane region" description="Helical" evidence="8">
    <location>
        <begin position="7"/>
        <end position="29"/>
    </location>
</feature>
<keyword evidence="6" id="KW-0675">Receptor</keyword>
<dbReference type="InterPro" id="IPR017452">
    <property type="entry name" value="GPCR_Rhodpsn_7TM"/>
</dbReference>
<sequence length="244" mass="28328">MRFSGMNLLLLNLAVADLLYLIVFVHAWIPILLYAIRYLSNVFIIASIFTYTAICIERYIAIVHPMRASNLCSRQNIFLIRRYLDIRSDISAAICHFLSTVSICLNPYGNHAYWAIFKWSEVILTYAIPYTKEDSITEAVAARRNVVKMLIACVAIFYICYTPMISFYAYGFFWKTRLPLSWEAVLWITAMVMGVSAFNPFLYTLFSKSFRIRVKEIITCSKSSSWAKKELKRSERNTTKSIYL</sequence>
<dbReference type="PROSITE" id="PS50262">
    <property type="entry name" value="G_PROTEIN_RECEP_F1_2"/>
    <property type="match status" value="1"/>
</dbReference>
<keyword evidence="4" id="KW-0297">G-protein coupled receptor</keyword>
<feature type="domain" description="G-protein coupled receptors family 1 profile" evidence="9">
    <location>
        <begin position="1"/>
        <end position="203"/>
    </location>
</feature>
<evidence type="ECO:0000313" key="10">
    <source>
        <dbReference type="Proteomes" id="UP000887574"/>
    </source>
</evidence>
<dbReference type="GO" id="GO:0016020">
    <property type="term" value="C:membrane"/>
    <property type="evidence" value="ECO:0007669"/>
    <property type="project" value="UniProtKB-SubCell"/>
</dbReference>
<evidence type="ECO:0000256" key="5">
    <source>
        <dbReference type="ARBA" id="ARBA00023136"/>
    </source>
</evidence>
<dbReference type="Gene3D" id="1.20.1070.10">
    <property type="entry name" value="Rhodopsin 7-helix transmembrane proteins"/>
    <property type="match status" value="2"/>
</dbReference>
<feature type="transmembrane region" description="Helical" evidence="8">
    <location>
        <begin position="185"/>
        <end position="206"/>
    </location>
</feature>
<feature type="transmembrane region" description="Helical" evidence="8">
    <location>
        <begin position="35"/>
        <end position="56"/>
    </location>
</feature>
<dbReference type="WBParaSite" id="jg24038">
    <property type="protein sequence ID" value="jg24038"/>
    <property type="gene ID" value="jg24038"/>
</dbReference>
<dbReference type="Pfam" id="PF00001">
    <property type="entry name" value="7tm_1"/>
    <property type="match status" value="1"/>
</dbReference>
<evidence type="ECO:0000256" key="7">
    <source>
        <dbReference type="ARBA" id="ARBA00023224"/>
    </source>
</evidence>
<evidence type="ECO:0000256" key="1">
    <source>
        <dbReference type="ARBA" id="ARBA00004141"/>
    </source>
</evidence>
<keyword evidence="5 8" id="KW-0472">Membrane</keyword>
<dbReference type="AlphaFoldDB" id="A0A915DWV8"/>
<dbReference type="PRINTS" id="PR00237">
    <property type="entry name" value="GPCRRHODOPSN"/>
</dbReference>
<evidence type="ECO:0000313" key="11">
    <source>
        <dbReference type="WBParaSite" id="jg24038"/>
    </source>
</evidence>
<keyword evidence="2 8" id="KW-0812">Transmembrane</keyword>
<accession>A0A915DWV8</accession>
<proteinExistence type="predicted"/>
<dbReference type="Proteomes" id="UP000887574">
    <property type="component" value="Unplaced"/>
</dbReference>
<dbReference type="PANTHER" id="PTHR24243">
    <property type="entry name" value="G-PROTEIN COUPLED RECEPTOR"/>
    <property type="match status" value="1"/>
</dbReference>
<evidence type="ECO:0000256" key="3">
    <source>
        <dbReference type="ARBA" id="ARBA00022989"/>
    </source>
</evidence>
<reference evidence="11" key="1">
    <citation type="submission" date="2022-11" db="UniProtKB">
        <authorList>
            <consortium name="WormBaseParasite"/>
        </authorList>
    </citation>
    <scope>IDENTIFICATION</scope>
</reference>
<dbReference type="GO" id="GO:0004930">
    <property type="term" value="F:G protein-coupled receptor activity"/>
    <property type="evidence" value="ECO:0007669"/>
    <property type="project" value="UniProtKB-KW"/>
</dbReference>
<dbReference type="InterPro" id="IPR000276">
    <property type="entry name" value="GPCR_Rhodpsn"/>
</dbReference>
<keyword evidence="3 8" id="KW-1133">Transmembrane helix</keyword>
<evidence type="ECO:0000256" key="8">
    <source>
        <dbReference type="SAM" id="Phobius"/>
    </source>
</evidence>
<organism evidence="10 11">
    <name type="scientific">Ditylenchus dipsaci</name>
    <dbReference type="NCBI Taxonomy" id="166011"/>
    <lineage>
        <taxon>Eukaryota</taxon>
        <taxon>Metazoa</taxon>
        <taxon>Ecdysozoa</taxon>
        <taxon>Nematoda</taxon>
        <taxon>Chromadorea</taxon>
        <taxon>Rhabditida</taxon>
        <taxon>Tylenchina</taxon>
        <taxon>Tylenchomorpha</taxon>
        <taxon>Sphaerularioidea</taxon>
        <taxon>Anguinidae</taxon>
        <taxon>Anguininae</taxon>
        <taxon>Ditylenchus</taxon>
    </lineage>
</organism>
<dbReference type="SUPFAM" id="SSF81321">
    <property type="entry name" value="Family A G protein-coupled receptor-like"/>
    <property type="match status" value="1"/>
</dbReference>
<protein>
    <submittedName>
        <fullName evidence="11">G-protein coupled receptors family 1 profile domain-containing protein</fullName>
    </submittedName>
</protein>
<keyword evidence="10" id="KW-1185">Reference proteome</keyword>